<dbReference type="Proteomes" id="UP000179621">
    <property type="component" value="Unassembled WGS sequence"/>
</dbReference>
<accession>A0ABX3BYD2</accession>
<proteinExistence type="predicted"/>
<name>A0ABX3BYD2_9MYCO</name>
<organism evidence="1 2">
    <name type="scientific">Mycobacteroides saopaulense</name>
    <dbReference type="NCBI Taxonomy" id="1578165"/>
    <lineage>
        <taxon>Bacteria</taxon>
        <taxon>Bacillati</taxon>
        <taxon>Actinomycetota</taxon>
        <taxon>Actinomycetes</taxon>
        <taxon>Mycobacteriales</taxon>
        <taxon>Mycobacteriaceae</taxon>
        <taxon>Mycobacteroides</taxon>
    </lineage>
</organism>
<dbReference type="EMBL" id="MLIH01000027">
    <property type="protein sequence ID" value="OHU08754.1"/>
    <property type="molecule type" value="Genomic_DNA"/>
</dbReference>
<reference evidence="1 2" key="1">
    <citation type="submission" date="2016-10" db="EMBL/GenBank/DDBJ databases">
        <title>Evaluation of Human, Animal and Environmental Mycobacterium chelonae Isolates by Core Genome Phylogenomic Analysis, Targeted Gene Comparison, and Anti-microbial Susceptibility Patterns: A Tale of Mistaken Identities.</title>
        <authorList>
            <person name="Fogelson S.B."/>
            <person name="Camus A.C."/>
            <person name="Lorenz W."/>
            <person name="Vasireddy R."/>
            <person name="Vasireddy S."/>
            <person name="Smith T."/>
            <person name="Brown-Elliott B.A."/>
            <person name="Wallace R.J.Jr."/>
            <person name="Hasan N.A."/>
            <person name="Reischl U."/>
            <person name="Sanchez S."/>
        </authorList>
    </citation>
    <scope>NUCLEOTIDE SEQUENCE [LARGE SCALE GENOMIC DNA]</scope>
    <source>
        <strain evidence="1 2">8528</strain>
    </source>
</reference>
<keyword evidence="2" id="KW-1185">Reference proteome</keyword>
<gene>
    <name evidence="1" type="ORF">BKG73_17185</name>
</gene>
<comment type="caution">
    <text evidence="1">The sequence shown here is derived from an EMBL/GenBank/DDBJ whole genome shotgun (WGS) entry which is preliminary data.</text>
</comment>
<evidence type="ECO:0000313" key="2">
    <source>
        <dbReference type="Proteomes" id="UP000179621"/>
    </source>
</evidence>
<sequence length="121" mass="14178">MWRQHPTEIEDLFLDKGLDIGDWHRGLISSRRLLVICRHAPEDGPYKTALRDGDYPEWVQMLKEIHKEIALYRASKYVGGDHEYIPQVFLSLPERIEHFGREAAEAEFIEEAREGLLSDLF</sequence>
<evidence type="ECO:0000313" key="1">
    <source>
        <dbReference type="EMBL" id="OHU08754.1"/>
    </source>
</evidence>
<protein>
    <submittedName>
        <fullName evidence="1">Uncharacterized protein</fullName>
    </submittedName>
</protein>